<dbReference type="Gene3D" id="3.30.479.30">
    <property type="entry name" value="Band 7 domain"/>
    <property type="match status" value="1"/>
</dbReference>
<name>A0ABY5PJS2_9ACTN</name>
<dbReference type="InterPro" id="IPR001972">
    <property type="entry name" value="Stomatin_HflK_fam"/>
</dbReference>
<sequence>MSPALIALIVVAVVLVVLLIASIRIVREYERVVVFRLGRLRGARGPGLVLIIPFIERTRWVNLQVDTSDIPPQDLITKDNVTIRVEAAVFFRVVDPIKAVVAIRDYKHGVLRIAQTTLRATLGRRDLDDLLANQAEINVLVQETIDQSTEPWGVRVVKVETKDVGLPDTMRRAMARQAEAERERRAKVIAAAGEFEASRKLSEAADVIADSPGALTLRTLQTLAEVATEHNSTLVLPIPIDVLEMVKRAEDAPGRGARFERTT</sequence>
<evidence type="ECO:0000256" key="2">
    <source>
        <dbReference type="SAM" id="Phobius"/>
    </source>
</evidence>
<evidence type="ECO:0000259" key="3">
    <source>
        <dbReference type="SMART" id="SM00244"/>
    </source>
</evidence>
<dbReference type="CDD" id="cd08826">
    <property type="entry name" value="SPFH_eoslipins_u1"/>
    <property type="match status" value="1"/>
</dbReference>
<feature type="domain" description="Band 7" evidence="3">
    <location>
        <begin position="21"/>
        <end position="178"/>
    </location>
</feature>
<accession>A0ABY5PJS2</accession>
<keyword evidence="2" id="KW-0472">Membrane</keyword>
<dbReference type="Pfam" id="PF01145">
    <property type="entry name" value="Band_7"/>
    <property type="match status" value="1"/>
</dbReference>
<dbReference type="Gene3D" id="6.10.250.2090">
    <property type="match status" value="1"/>
</dbReference>
<evidence type="ECO:0000256" key="1">
    <source>
        <dbReference type="ARBA" id="ARBA00008164"/>
    </source>
</evidence>
<dbReference type="SUPFAM" id="SSF117892">
    <property type="entry name" value="Band 7/SPFH domain"/>
    <property type="match status" value="1"/>
</dbReference>
<feature type="transmembrane region" description="Helical" evidence="2">
    <location>
        <begin position="6"/>
        <end position="26"/>
    </location>
</feature>
<dbReference type="SMART" id="SM00244">
    <property type="entry name" value="PHB"/>
    <property type="match status" value="1"/>
</dbReference>
<keyword evidence="2" id="KW-1133">Transmembrane helix</keyword>
<dbReference type="EMBL" id="CP088295">
    <property type="protein sequence ID" value="UUY04871.1"/>
    <property type="molecule type" value="Genomic_DNA"/>
</dbReference>
<organism evidence="4 5">
    <name type="scientific">Svornostia abyssi</name>
    <dbReference type="NCBI Taxonomy" id="2898438"/>
    <lineage>
        <taxon>Bacteria</taxon>
        <taxon>Bacillati</taxon>
        <taxon>Actinomycetota</taxon>
        <taxon>Thermoleophilia</taxon>
        <taxon>Solirubrobacterales</taxon>
        <taxon>Baekduiaceae</taxon>
        <taxon>Svornostia</taxon>
    </lineage>
</organism>
<dbReference type="InterPro" id="IPR043202">
    <property type="entry name" value="Band-7_stomatin-like"/>
</dbReference>
<keyword evidence="5" id="KW-1185">Reference proteome</keyword>
<dbReference type="InterPro" id="IPR001107">
    <property type="entry name" value="Band_7"/>
</dbReference>
<evidence type="ECO:0000313" key="4">
    <source>
        <dbReference type="EMBL" id="UUY04871.1"/>
    </source>
</evidence>
<reference evidence="5" key="1">
    <citation type="submission" date="2021-11" db="EMBL/GenBank/DDBJ databases">
        <title>Cultivation dependent microbiological survey of springs from the worlds oldest radium mine currently devoted to the extraction of radon-saturated water.</title>
        <authorList>
            <person name="Kapinusova G."/>
            <person name="Smrhova T."/>
            <person name="Strejcek M."/>
            <person name="Suman J."/>
            <person name="Jani K."/>
            <person name="Pajer P."/>
            <person name="Uhlik O."/>
        </authorList>
    </citation>
    <scope>NUCLEOTIDE SEQUENCE [LARGE SCALE GENOMIC DNA]</scope>
    <source>
        <strain evidence="5">J379</strain>
    </source>
</reference>
<protein>
    <submittedName>
        <fullName evidence="4">Slipin family protein</fullName>
    </submittedName>
</protein>
<proteinExistence type="inferred from homology"/>
<dbReference type="RefSeq" id="WP_353865351.1">
    <property type="nucleotide sequence ID" value="NZ_CP088295.1"/>
</dbReference>
<dbReference type="PRINTS" id="PR00721">
    <property type="entry name" value="STOMATIN"/>
</dbReference>
<evidence type="ECO:0000313" key="5">
    <source>
        <dbReference type="Proteomes" id="UP001058860"/>
    </source>
</evidence>
<dbReference type="InterPro" id="IPR036013">
    <property type="entry name" value="Band_7/SPFH_dom_sf"/>
</dbReference>
<dbReference type="PANTHER" id="PTHR10264">
    <property type="entry name" value="BAND 7 PROTEIN-RELATED"/>
    <property type="match status" value="1"/>
</dbReference>
<keyword evidence="2" id="KW-0812">Transmembrane</keyword>
<dbReference type="Proteomes" id="UP001058860">
    <property type="component" value="Chromosome"/>
</dbReference>
<gene>
    <name evidence="4" type="ORF">LRS13_04900</name>
</gene>
<dbReference type="PANTHER" id="PTHR10264:SF19">
    <property type="entry name" value="AT06885P-RELATED"/>
    <property type="match status" value="1"/>
</dbReference>
<comment type="similarity">
    <text evidence="1">Belongs to the band 7/mec-2 family.</text>
</comment>